<dbReference type="InterPro" id="IPR003778">
    <property type="entry name" value="CT_A_B"/>
</dbReference>
<organism evidence="6 7">
    <name type="scientific">Paracoccus litorisediminis</name>
    <dbReference type="NCBI Taxonomy" id="2006130"/>
    <lineage>
        <taxon>Bacteria</taxon>
        <taxon>Pseudomonadati</taxon>
        <taxon>Pseudomonadota</taxon>
        <taxon>Alphaproteobacteria</taxon>
        <taxon>Rhodobacterales</taxon>
        <taxon>Paracoccaceae</taxon>
        <taxon>Paracoccus</taxon>
    </lineage>
</organism>
<dbReference type="RefSeq" id="WP_155040346.1">
    <property type="nucleotide sequence ID" value="NZ_JBHGCD010000015.1"/>
</dbReference>
<dbReference type="Pfam" id="PF02682">
    <property type="entry name" value="CT_C_D"/>
    <property type="match status" value="1"/>
</dbReference>
<sequence length="518" mass="54285">MRFLPVGPRTVLVELADLDQTLALFDALLADPIEGVAEIVPAARTLMIRMSPGFAADAVLAGQVVARQPAPGTRREEGPIETVEIPVIYSGEDLDDVARLMALTVPEVIAAHQATTWQVAFCGFAPGFAYMTCDDPRFDLPRRPAPRTKIPAGSVALAGRFCGIYPQETPGGWQLIGTTKVPMWDLSRDPPALLRPGVRARFVEGAADFHRSAAIPAPVTEPALTVLSSAFPIVFQDDGRPGQGGQGVSASGALDMGALHRANRAVGNPSNTPALEITLGPVRLRADQPVTLALTGAASASVAGIPQPQGAAFALDAGDELTILPPETGMRSYLALRGGFDIAPVLGSAATDTLAFVGPDPLKPGAVLGCANRPATSVAEPQDQPALPKAGDLVTLPVTLGPRTDWFTPQMVQHFLTQEWLVTPQSSRVGIRLEGAQPMTREDALELPSEGTETGAIQIPHSGQPVLFLADHPLTGGYPVIATLLPQALDLAGQIPPGARIRFTAAQDFVPITPARSA</sequence>
<dbReference type="SUPFAM" id="SSF160467">
    <property type="entry name" value="PH0987 N-terminal domain-like"/>
    <property type="match status" value="1"/>
</dbReference>
<keyword evidence="7" id="KW-1185">Reference proteome</keyword>
<accession>A0A844HKK4</accession>
<dbReference type="SUPFAM" id="SSF50891">
    <property type="entry name" value="Cyclophilin-like"/>
    <property type="match status" value="2"/>
</dbReference>
<reference evidence="6 7" key="1">
    <citation type="submission" date="2019-11" db="EMBL/GenBank/DDBJ databases">
        <authorList>
            <person name="Dong K."/>
        </authorList>
    </citation>
    <scope>NUCLEOTIDE SEQUENCE [LARGE SCALE GENOMIC DNA]</scope>
    <source>
        <strain evidence="6 7">NBRC 112902</strain>
    </source>
</reference>
<dbReference type="GO" id="GO:0016740">
    <property type="term" value="F:transferase activity"/>
    <property type="evidence" value="ECO:0007669"/>
    <property type="project" value="UniProtKB-KW"/>
</dbReference>
<keyword evidence="2" id="KW-0378">Hydrolase</keyword>
<dbReference type="Gene3D" id="3.30.1360.40">
    <property type="match status" value="1"/>
</dbReference>
<evidence type="ECO:0000313" key="6">
    <source>
        <dbReference type="EMBL" id="MTH60406.1"/>
    </source>
</evidence>
<keyword evidence="6" id="KW-0808">Transferase</keyword>
<evidence type="ECO:0000256" key="1">
    <source>
        <dbReference type="ARBA" id="ARBA00022741"/>
    </source>
</evidence>
<dbReference type="InterPro" id="IPR029000">
    <property type="entry name" value="Cyclophilin-like_dom_sf"/>
</dbReference>
<evidence type="ECO:0000313" key="7">
    <source>
        <dbReference type="Proteomes" id="UP000449846"/>
    </source>
</evidence>
<evidence type="ECO:0000256" key="3">
    <source>
        <dbReference type="ARBA" id="ARBA00022840"/>
    </source>
</evidence>
<dbReference type="SMART" id="SM00797">
    <property type="entry name" value="AHS2"/>
    <property type="match status" value="1"/>
</dbReference>
<protein>
    <submittedName>
        <fullName evidence="6">Carboxyltransferase domain-containing protein</fullName>
    </submittedName>
</protein>
<dbReference type="InterPro" id="IPR003833">
    <property type="entry name" value="CT_C_D"/>
</dbReference>
<proteinExistence type="predicted"/>
<evidence type="ECO:0000256" key="2">
    <source>
        <dbReference type="ARBA" id="ARBA00022801"/>
    </source>
</evidence>
<feature type="domain" description="Carboxyltransferase" evidence="4">
    <location>
        <begin position="1"/>
        <end position="194"/>
    </location>
</feature>
<evidence type="ECO:0000259" key="5">
    <source>
        <dbReference type="SMART" id="SM00797"/>
    </source>
</evidence>
<dbReference type="PANTHER" id="PTHR43309:SF3">
    <property type="entry name" value="5-OXOPROLINASE SUBUNIT C"/>
    <property type="match status" value="1"/>
</dbReference>
<keyword evidence="1" id="KW-0547">Nucleotide-binding</keyword>
<evidence type="ECO:0000259" key="4">
    <source>
        <dbReference type="SMART" id="SM00796"/>
    </source>
</evidence>
<dbReference type="EMBL" id="WMIG01000007">
    <property type="protein sequence ID" value="MTH60406.1"/>
    <property type="molecule type" value="Genomic_DNA"/>
</dbReference>
<dbReference type="AlphaFoldDB" id="A0A844HKK4"/>
<dbReference type="PANTHER" id="PTHR43309">
    <property type="entry name" value="5-OXOPROLINASE SUBUNIT C"/>
    <property type="match status" value="1"/>
</dbReference>
<name>A0A844HKK4_9RHOB</name>
<dbReference type="GO" id="GO:0016787">
    <property type="term" value="F:hydrolase activity"/>
    <property type="evidence" value="ECO:0007669"/>
    <property type="project" value="UniProtKB-KW"/>
</dbReference>
<dbReference type="SMART" id="SM00796">
    <property type="entry name" value="AHS1"/>
    <property type="match status" value="1"/>
</dbReference>
<gene>
    <name evidence="6" type="ORF">GL300_14410</name>
</gene>
<dbReference type="Pfam" id="PF02626">
    <property type="entry name" value="CT_A_B"/>
    <property type="match status" value="1"/>
</dbReference>
<keyword evidence="3" id="KW-0067">ATP-binding</keyword>
<dbReference type="OrthoDB" id="9768696at2"/>
<comment type="caution">
    <text evidence="6">The sequence shown here is derived from an EMBL/GenBank/DDBJ whole genome shotgun (WGS) entry which is preliminary data.</text>
</comment>
<dbReference type="GO" id="GO:0005524">
    <property type="term" value="F:ATP binding"/>
    <property type="evidence" value="ECO:0007669"/>
    <property type="project" value="UniProtKB-KW"/>
</dbReference>
<dbReference type="Proteomes" id="UP000449846">
    <property type="component" value="Unassembled WGS sequence"/>
</dbReference>
<feature type="domain" description="Carboxyltransferase" evidence="5">
    <location>
        <begin position="245"/>
        <end position="518"/>
    </location>
</feature>
<dbReference type="InterPro" id="IPR052708">
    <property type="entry name" value="PxpC"/>
</dbReference>
<dbReference type="Gene3D" id="2.40.100.10">
    <property type="entry name" value="Cyclophilin-like"/>
    <property type="match status" value="2"/>
</dbReference>